<keyword evidence="4" id="KW-0961">Cell wall biogenesis/degradation</keyword>
<dbReference type="PROSITE" id="PS51781">
    <property type="entry name" value="SH3B"/>
    <property type="match status" value="2"/>
</dbReference>
<dbReference type="Pfam" id="PF01520">
    <property type="entry name" value="Amidase_3"/>
    <property type="match status" value="1"/>
</dbReference>
<dbReference type="Proteomes" id="UP000266260">
    <property type="component" value="Unassembled WGS sequence"/>
</dbReference>
<dbReference type="GO" id="GO:0030288">
    <property type="term" value="C:outer membrane-bounded periplasmic space"/>
    <property type="evidence" value="ECO:0007669"/>
    <property type="project" value="TreeGrafter"/>
</dbReference>
<dbReference type="RefSeq" id="WP_119175449.1">
    <property type="nucleotide sequence ID" value="NZ_QXIT01000047.1"/>
</dbReference>
<dbReference type="GO" id="GO:0008745">
    <property type="term" value="F:N-acetylmuramoyl-L-alanine amidase activity"/>
    <property type="evidence" value="ECO:0007669"/>
    <property type="project" value="UniProtKB-EC"/>
</dbReference>
<dbReference type="GO" id="GO:0071555">
    <property type="term" value="P:cell wall organization"/>
    <property type="evidence" value="ECO:0007669"/>
    <property type="project" value="UniProtKB-KW"/>
</dbReference>
<accession>A0A398DE98</accession>
<dbReference type="InterPro" id="IPR012854">
    <property type="entry name" value="Cu_amine_oxidase-like_N"/>
</dbReference>
<dbReference type="PANTHER" id="PTHR30404">
    <property type="entry name" value="N-ACETYLMURAMOYL-L-ALANINE AMIDASE"/>
    <property type="match status" value="1"/>
</dbReference>
<reference evidence="7 8" key="1">
    <citation type="submission" date="2018-09" db="EMBL/GenBank/DDBJ databases">
        <title>Discovery and Ecogenomic Context for Candidatus Cryosericales, a Global Caldiserica Order Active in Thawing Permafrost.</title>
        <authorList>
            <person name="Martinez M.A."/>
            <person name="Woodcroft B.J."/>
            <person name="Ignacio Espinoza J.C."/>
            <person name="Zayed A."/>
            <person name="Singleton C.M."/>
            <person name="Boyd J."/>
            <person name="Li Y.-F."/>
            <person name="Purvine S."/>
            <person name="Maughan H."/>
            <person name="Hodgkins S.B."/>
            <person name="Anderson D."/>
            <person name="Sederholm M."/>
            <person name="Temperton B."/>
            <person name="Saleska S.R."/>
            <person name="Tyson G.W."/>
            <person name="Rich V.I."/>
        </authorList>
    </citation>
    <scope>NUCLEOTIDE SEQUENCE [LARGE SCALE GENOMIC DNA]</scope>
    <source>
        <strain evidence="7 8">SMC6</strain>
    </source>
</reference>
<sequence length="892" mass="93760">MNKKMIALFIVVALFTGAIVGTTRGDTTAAVTIPDQANIRLGAGTTFSVIRVAHKGEKYEVVGSSKDTSGRTWYKIRVGASFGFVAGWLVTYAPATTSPVSPAVSKPTPAKVEPNVSAQSSSTRYAVVVEDGTSLRSGAGTVFARLTTMKSRTSLRILSESKDTSDKIWYKVDCSSLKIKQTSGYIASWVVKVQTVQVSGSNQATFTTASLLTLWKPKLQFPTKTVDASDLRSGPSVIYDRLGVLPSGTNLLIIGYSMNEQKETWCRVTVAEKTGWVYAPLLSSWEKVPSSLIAATVGKSLTSVIPSTRLVTSPFVVGTDGSLAAKGKLIVGVATDGRQVFLELSSDASPEDWILMSEGTVVGGTGPGGAVCSLTGIELVSSNGWTGVTMHIDGDKSGLLIVRGHNPERIEVSLPRLVQSAQAGIAGVPTEQVSAVKVWASSAGFVSSIVVYLAGSGTGLEQSTSASTVQLVMTAPGSTAPSKAVFLRGELLSSSEETFFAQGATFVPLVDVANAYGLLLSWDAANQQTSLTLGDRQYVLKDGLYTLKIAQGNSHWSEEMAVAPRILSGLLYVPVATVAHVFGLEAIADALRVYLDPIISSITLTGASASMSGSITITSACDLKVTKTVDGDYSVFQLEGVSATTIAGKQVLSAWATVSGKQRLNDVPPVVELRLHTPASTADVQSPGMGTYVIVLSGAVKGKLGGKKVVLDPGHGCMSSTGSFDVGAVGPSGTKESSVNLSIALKVKALLEADGAHVVMTRSDDTSKDNPDLTRRAQIANSSGADLFLSIHQNATDAGPSIGGTEVSYWSDQSKVFATLVQKHLVSALGRTDRGTQKTSLYLVSHIDTMPAVLVECAFISNSEEEHLLREDSFQQKAAKSIEDAIVEYLSK</sequence>
<comment type="caution">
    <text evidence="7">The sequence shown here is derived from an EMBL/GenBank/DDBJ whole genome shotgun (WGS) entry which is preliminary data.</text>
</comment>
<dbReference type="AlphaFoldDB" id="A0A398DE98"/>
<keyword evidence="3" id="KW-0378">Hydrolase</keyword>
<dbReference type="EC" id="3.5.1.28" evidence="2"/>
<dbReference type="Gene3D" id="2.30.30.40">
    <property type="entry name" value="SH3 Domains"/>
    <property type="match status" value="3"/>
</dbReference>
<proteinExistence type="predicted"/>
<name>A0A398DE98_9BACT</name>
<protein>
    <recommendedName>
        <fullName evidence="2">N-acetylmuramoyl-L-alanine amidase</fullName>
        <ecNumber evidence="2">3.5.1.28</ecNumber>
    </recommendedName>
</protein>
<dbReference type="InterPro" id="IPR050695">
    <property type="entry name" value="N-acetylmuramoyl_amidase_3"/>
</dbReference>
<dbReference type="PANTHER" id="PTHR30404:SF0">
    <property type="entry name" value="N-ACETYLMURAMOYL-L-ALANINE AMIDASE AMIC"/>
    <property type="match status" value="1"/>
</dbReference>
<dbReference type="GO" id="GO:0009253">
    <property type="term" value="P:peptidoglycan catabolic process"/>
    <property type="evidence" value="ECO:0007669"/>
    <property type="project" value="InterPro"/>
</dbReference>
<dbReference type="Pfam" id="PF08239">
    <property type="entry name" value="SH3_3"/>
    <property type="match status" value="3"/>
</dbReference>
<comment type="catalytic activity">
    <reaction evidence="1">
        <text>Hydrolyzes the link between N-acetylmuramoyl residues and L-amino acid residues in certain cell-wall glycopeptides.</text>
        <dbReference type="EC" id="3.5.1.28"/>
    </reaction>
</comment>
<gene>
    <name evidence="7" type="ORF">SMC6_02460</name>
</gene>
<dbReference type="SUPFAM" id="SSF53187">
    <property type="entry name" value="Zn-dependent exopeptidases"/>
    <property type="match status" value="1"/>
</dbReference>
<keyword evidence="8" id="KW-1185">Reference proteome</keyword>
<keyword evidence="5" id="KW-0732">Signal</keyword>
<evidence type="ECO:0000256" key="5">
    <source>
        <dbReference type="SAM" id="SignalP"/>
    </source>
</evidence>
<evidence type="ECO:0000256" key="4">
    <source>
        <dbReference type="ARBA" id="ARBA00023316"/>
    </source>
</evidence>
<evidence type="ECO:0000256" key="1">
    <source>
        <dbReference type="ARBA" id="ARBA00001561"/>
    </source>
</evidence>
<evidence type="ECO:0000259" key="6">
    <source>
        <dbReference type="PROSITE" id="PS51781"/>
    </source>
</evidence>
<organism evidence="7 8">
    <name type="scientific">Candidatus Cryosericum odellii</name>
    <dbReference type="NCBI Taxonomy" id="2290917"/>
    <lineage>
        <taxon>Bacteria</taxon>
        <taxon>Pseudomonadati</taxon>
        <taxon>Caldisericota/Cryosericota group</taxon>
        <taxon>Candidatus Cryosericota</taxon>
        <taxon>Candidatus Cryosericia</taxon>
        <taxon>Candidatus Cryosericales</taxon>
        <taxon>Candidatus Cryosericaceae</taxon>
        <taxon>Candidatus Cryosericum</taxon>
    </lineage>
</organism>
<evidence type="ECO:0000313" key="8">
    <source>
        <dbReference type="Proteomes" id="UP000266260"/>
    </source>
</evidence>
<dbReference type="SMART" id="SM00646">
    <property type="entry name" value="Ami_3"/>
    <property type="match status" value="1"/>
</dbReference>
<dbReference type="Gene3D" id="3.30.457.10">
    <property type="entry name" value="Copper amine oxidase-like, N-terminal domain"/>
    <property type="match status" value="1"/>
</dbReference>
<dbReference type="InterPro" id="IPR036582">
    <property type="entry name" value="Mao_N_sf"/>
</dbReference>
<dbReference type="EMBL" id="QXIT01000047">
    <property type="protein sequence ID" value="RIE09521.1"/>
    <property type="molecule type" value="Genomic_DNA"/>
</dbReference>
<feature type="signal peptide" evidence="5">
    <location>
        <begin position="1"/>
        <end position="20"/>
    </location>
</feature>
<evidence type="ECO:0000313" key="7">
    <source>
        <dbReference type="EMBL" id="RIE09521.1"/>
    </source>
</evidence>
<feature type="domain" description="SH3b" evidence="6">
    <location>
        <begin position="122"/>
        <end position="194"/>
    </location>
</feature>
<dbReference type="InterPro" id="IPR002508">
    <property type="entry name" value="MurNAc-LAA_cat"/>
</dbReference>
<feature type="chain" id="PRO_5017408366" description="N-acetylmuramoyl-L-alanine amidase" evidence="5">
    <location>
        <begin position="21"/>
        <end position="892"/>
    </location>
</feature>
<dbReference type="SUPFAM" id="SSF55383">
    <property type="entry name" value="Copper amine oxidase, domain N"/>
    <property type="match status" value="1"/>
</dbReference>
<evidence type="ECO:0000256" key="2">
    <source>
        <dbReference type="ARBA" id="ARBA00011901"/>
    </source>
</evidence>
<evidence type="ECO:0000256" key="3">
    <source>
        <dbReference type="ARBA" id="ARBA00022801"/>
    </source>
</evidence>
<feature type="domain" description="SH3b" evidence="6">
    <location>
        <begin position="26"/>
        <end position="93"/>
    </location>
</feature>
<dbReference type="SMART" id="SM00287">
    <property type="entry name" value="SH3b"/>
    <property type="match status" value="3"/>
</dbReference>
<dbReference type="Gene3D" id="3.40.630.40">
    <property type="entry name" value="Zn-dependent exopeptidases"/>
    <property type="match status" value="1"/>
</dbReference>
<dbReference type="InterPro" id="IPR003646">
    <property type="entry name" value="SH3-like_bac-type"/>
</dbReference>
<dbReference type="CDD" id="cd02696">
    <property type="entry name" value="MurNAc-LAA"/>
    <property type="match status" value="1"/>
</dbReference>
<dbReference type="Pfam" id="PF07833">
    <property type="entry name" value="Cu_amine_oxidN1"/>
    <property type="match status" value="1"/>
</dbReference>